<dbReference type="Pfam" id="PF13395">
    <property type="entry name" value="HNH_4"/>
    <property type="match status" value="1"/>
</dbReference>
<dbReference type="GO" id="GO:0004519">
    <property type="term" value="F:endonuclease activity"/>
    <property type="evidence" value="ECO:0007669"/>
    <property type="project" value="UniProtKB-KW"/>
</dbReference>
<protein>
    <submittedName>
        <fullName evidence="12">CRISPR-associated endonuclease Cas9/Csn1</fullName>
        <ecNumber evidence="12">3.1.-.-</ecNumber>
    </submittedName>
</protein>
<evidence type="ECO:0000256" key="4">
    <source>
        <dbReference type="ARBA" id="ARBA00022759"/>
    </source>
</evidence>
<dbReference type="EMBL" id="CP131062">
    <property type="protein sequence ID" value="WNY28546.1"/>
    <property type="molecule type" value="Genomic_DNA"/>
</dbReference>
<keyword evidence="2" id="KW-0540">Nuclease</keyword>
<dbReference type="InterPro" id="IPR028629">
    <property type="entry name" value="Cas9"/>
</dbReference>
<dbReference type="EC" id="3.1.-.-" evidence="12"/>
<keyword evidence="10" id="KW-0464">Manganese</keyword>
<dbReference type="NCBIfam" id="TIGR01865">
    <property type="entry name" value="cas_Csn1"/>
    <property type="match status" value="1"/>
</dbReference>
<gene>
    <name evidence="12" type="primary">cas9</name>
    <name evidence="12" type="ORF">MmiEs2_07390</name>
</gene>
<keyword evidence="3" id="KW-0479">Metal-binding</keyword>
<dbReference type="InterPro" id="IPR032240">
    <property type="entry name" value="Cas9_REC"/>
</dbReference>
<accession>A0AA96VHW8</accession>
<evidence type="ECO:0000256" key="2">
    <source>
        <dbReference type="ARBA" id="ARBA00022722"/>
    </source>
</evidence>
<evidence type="ECO:0000313" key="12">
    <source>
        <dbReference type="EMBL" id="WNY28546.1"/>
    </source>
</evidence>
<dbReference type="InterPro" id="IPR003615">
    <property type="entry name" value="HNH_nuc"/>
</dbReference>
<dbReference type="GO" id="GO:0046872">
    <property type="term" value="F:metal ion binding"/>
    <property type="evidence" value="ECO:0007669"/>
    <property type="project" value="UniProtKB-KW"/>
</dbReference>
<dbReference type="InterPro" id="IPR036397">
    <property type="entry name" value="RNaseH_sf"/>
</dbReference>
<dbReference type="Pfam" id="PF22702">
    <property type="entry name" value="Cas9_RuvC"/>
    <property type="match status" value="1"/>
</dbReference>
<dbReference type="HAMAP" id="MF_01480">
    <property type="entry name" value="Cas9"/>
    <property type="match status" value="1"/>
</dbReference>
<reference evidence="12 13" key="1">
    <citation type="submission" date="2023-07" db="EMBL/GenBank/DDBJ databases">
        <title>Closed genome sequence of Methanimicrococcus sp. Es2.</title>
        <authorList>
            <person name="Protasov E."/>
            <person name="Platt K."/>
            <person name="Reeh H."/>
            <person name="Poehlein A."/>
            <person name="Daniel R."/>
            <person name="Brune A."/>
        </authorList>
    </citation>
    <scope>NUCLEOTIDE SEQUENCE [LARGE SCALE GENOMIC DNA]</scope>
    <source>
        <strain evidence="12 13">Es2</strain>
    </source>
</reference>
<dbReference type="GO" id="GO:0051607">
    <property type="term" value="P:defense response to virus"/>
    <property type="evidence" value="ECO:0007669"/>
    <property type="project" value="UniProtKB-KW"/>
</dbReference>
<sequence>MGKKKFDDYYLGLDIGTNSVGWAVTDKNYKIPNFNGKAMWGVHLFDPGNTAEDRRIQRIARRRLERRKQRIKLLQKIFADEMNSTDSDFFKRLNESRFVIEDRTHKNHDTLFNDPSFKDRDLFQKYPTIYHLRNNLMEKQNEKPDIRLLYLACHHIIKYRGHFLFEGLSDEAVPEFEIVFAELLEDLNQDYDIEIKAESISGDVKNILSDKNLGIQEKKKKLQTILFDDDFPDLLKELCTLISGGTANLDKMFGENDENLGLGKLTFKNTDFDEEKAKWEDIIPNESEILARAKTIYDWTLLFNLLNEYRSISKSKIAGYGQHAADLKLLKSILKNESEKYKEVFKSESKTLNNYPAYAGVHHRNASETNSCTQSDFCAYLKKLFKEEFNDPEFQSNYADMIKRINDETFMPKQTTTDNSLFPNALHKQELREILNNMEIYYPFLNEVDETGFSAKDKILMLCTFRIPYYVGPLNQKSERSWVSREEGEITPWNFENKVNLDESAHNFMERLIGTCTYIPSEKVLPKNSLIYQRYMLYNELNPLKINGERLFALNPKLKNELVRDLFENPKSKKVTKKKIEEYLKQKNLLHADDEVEMSGTDDEIKSSLKSEAQLKAILGPDMDYNMAENVIRSLTVFGDDKSRIIEKFQKEYSEKLTDDQIKKLSNLRFKDWGRLSGKFLTNVYSSVNGEETNILKALETTDKNLMELLSGDYGFKKQIDELNETNLPAGQITYDLVKDLYVSPAVRRGIWRSLRIVEDILKITGHAPAKVFIETTRENQESKRTISRKDGLVRLYEACKKENSDLVNLLNDLKNEDEGRLRGKDLYAYYTQQGKCMYCGKPIDLNDLGNNALYDLDHIHPRSKKTDDSIHNNLVLVCKEHNQIKSDKYPLPEPWQKNMGSFWSGLRKTGFINEEKYSRLTRKHEFTPDELSGFINRQLVETSQSVKAVAETLKKVFDDNTDIVYVKANAVSDFRNGNNGFRGPENERLKFIKCRSVNDFHHAKDAYLNIVVGNVYDTKFTKDYKNFIQSGEGYNLSRMFDRDVERNGVCAWNAQKDGKGGTIQTVQKYMRRNNILFTRFAYEVSGSLFDLNPVKKGDGQLPLKKGLSIDKYGGYNNLTGSYYSLVEHTKNKKRIKTIQPVLLHFSKENADNSELVKYMENKGLENPRILIGKILKFSMFEIDGFKAHISGRTGDSYVYYGAEQLILSETDYTYCKKIDNYVIKSRETKNPLSALNYGLSAEENISLYDIFIEKYGGQKYHIIFETVSKTLHEKRDNFIKLSTDDQTKVLNEILHGFQCNAVYLNLEKIGGPKLTGRITKSNNISNFDSIKLIHQSPTGLFEKEINLKEL</sequence>
<name>A0AA96VHW8_9EURY</name>
<dbReference type="InterPro" id="IPR055228">
    <property type="entry name" value="Cas9_RuvC"/>
</dbReference>
<keyword evidence="13" id="KW-1185">Reference proteome</keyword>
<dbReference type="KEGG" id="mees:MmiEs2_07390"/>
<dbReference type="PROSITE" id="PS51749">
    <property type="entry name" value="HNH_CAS9"/>
    <property type="match status" value="1"/>
</dbReference>
<feature type="domain" description="HNH Cas9-type" evidence="11">
    <location>
        <begin position="776"/>
        <end position="940"/>
    </location>
</feature>
<dbReference type="GeneID" id="85197198"/>
<dbReference type="Gene3D" id="3.30.420.10">
    <property type="entry name" value="Ribonuclease H-like superfamily/Ribonuclease H"/>
    <property type="match status" value="1"/>
</dbReference>
<dbReference type="SMART" id="SM00507">
    <property type="entry name" value="HNHc"/>
    <property type="match status" value="1"/>
</dbReference>
<dbReference type="InterPro" id="IPR032239">
    <property type="entry name" value="Cas9-BH"/>
</dbReference>
<keyword evidence="6" id="KW-0460">Magnesium</keyword>
<evidence type="ECO:0000256" key="1">
    <source>
        <dbReference type="ARBA" id="ARBA00001946"/>
    </source>
</evidence>
<comment type="cofactor">
    <cofactor evidence="1">
        <name>Mg(2+)</name>
        <dbReference type="ChEBI" id="CHEBI:18420"/>
    </cofactor>
</comment>
<evidence type="ECO:0000313" key="13">
    <source>
        <dbReference type="Proteomes" id="UP001302662"/>
    </source>
</evidence>
<keyword evidence="8" id="KW-0051">Antiviral defense</keyword>
<keyword evidence="7" id="KW-0694">RNA-binding</keyword>
<evidence type="ECO:0000256" key="6">
    <source>
        <dbReference type="ARBA" id="ARBA00022842"/>
    </source>
</evidence>
<dbReference type="Proteomes" id="UP001302662">
    <property type="component" value="Chromosome"/>
</dbReference>
<dbReference type="Gene3D" id="1.10.30.50">
    <property type="match status" value="1"/>
</dbReference>
<dbReference type="GO" id="GO:0003677">
    <property type="term" value="F:DNA binding"/>
    <property type="evidence" value="ECO:0007669"/>
    <property type="project" value="UniProtKB-KW"/>
</dbReference>
<evidence type="ECO:0000256" key="8">
    <source>
        <dbReference type="ARBA" id="ARBA00023118"/>
    </source>
</evidence>
<keyword evidence="4 12" id="KW-0255">Endonuclease</keyword>
<evidence type="ECO:0000259" key="11">
    <source>
        <dbReference type="PROSITE" id="PS51749"/>
    </source>
</evidence>
<dbReference type="Pfam" id="PF16595">
    <property type="entry name" value="Cas9_PI"/>
    <property type="match status" value="1"/>
</dbReference>
<dbReference type="InterPro" id="IPR033114">
    <property type="entry name" value="HNH_CAS9"/>
</dbReference>
<dbReference type="InterPro" id="IPR032237">
    <property type="entry name" value="Cas9_PI"/>
</dbReference>
<proteinExistence type="inferred from homology"/>
<dbReference type="GO" id="GO:0003723">
    <property type="term" value="F:RNA binding"/>
    <property type="evidence" value="ECO:0007669"/>
    <property type="project" value="UniProtKB-KW"/>
</dbReference>
<keyword evidence="5 12" id="KW-0378">Hydrolase</keyword>
<keyword evidence="9" id="KW-0238">DNA-binding</keyword>
<dbReference type="GO" id="GO:0016787">
    <property type="term" value="F:hydrolase activity"/>
    <property type="evidence" value="ECO:0007669"/>
    <property type="project" value="UniProtKB-KW"/>
</dbReference>
<organism evidence="12 13">
    <name type="scientific">Methanimicrococcus stummii</name>
    <dbReference type="NCBI Taxonomy" id="3028294"/>
    <lineage>
        <taxon>Archaea</taxon>
        <taxon>Methanobacteriati</taxon>
        <taxon>Methanobacteriota</taxon>
        <taxon>Stenosarchaea group</taxon>
        <taxon>Methanomicrobia</taxon>
        <taxon>Methanosarcinales</taxon>
        <taxon>Methanosarcinaceae</taxon>
        <taxon>Methanimicrococcus</taxon>
    </lineage>
</organism>
<evidence type="ECO:0000256" key="9">
    <source>
        <dbReference type="ARBA" id="ARBA00023125"/>
    </source>
</evidence>
<dbReference type="Pfam" id="PF16592">
    <property type="entry name" value="Cas9_REC"/>
    <property type="match status" value="1"/>
</dbReference>
<evidence type="ECO:0000256" key="5">
    <source>
        <dbReference type="ARBA" id="ARBA00022801"/>
    </source>
</evidence>
<dbReference type="Pfam" id="PF16593">
    <property type="entry name" value="Cas9-BH"/>
    <property type="match status" value="1"/>
</dbReference>
<evidence type="ECO:0000256" key="7">
    <source>
        <dbReference type="ARBA" id="ARBA00022884"/>
    </source>
</evidence>
<evidence type="ECO:0000256" key="10">
    <source>
        <dbReference type="ARBA" id="ARBA00023211"/>
    </source>
</evidence>
<dbReference type="RefSeq" id="WP_316560088.1">
    <property type="nucleotide sequence ID" value="NZ_CP131062.1"/>
</dbReference>
<evidence type="ECO:0000256" key="3">
    <source>
        <dbReference type="ARBA" id="ARBA00022723"/>
    </source>
</evidence>